<dbReference type="Gene3D" id="2.10.109.10">
    <property type="entry name" value="Umud Fragment, subunit A"/>
    <property type="match status" value="1"/>
</dbReference>
<evidence type="ECO:0000256" key="8">
    <source>
        <dbReference type="RuleBase" id="RU003993"/>
    </source>
</evidence>
<comment type="catalytic activity">
    <reaction evidence="1 8">
        <text>Cleavage of hydrophobic, N-terminal signal or leader sequences from secreted and periplasmic proteins.</text>
        <dbReference type="EC" id="3.4.21.89"/>
    </reaction>
</comment>
<dbReference type="PROSITE" id="PS00760">
    <property type="entry name" value="SPASE_I_2"/>
    <property type="match status" value="1"/>
</dbReference>
<accession>A0A385ADZ8</accession>
<dbReference type="GO" id="GO:0004252">
    <property type="term" value="F:serine-type endopeptidase activity"/>
    <property type="evidence" value="ECO:0007669"/>
    <property type="project" value="InterPro"/>
</dbReference>
<evidence type="ECO:0000313" key="12">
    <source>
        <dbReference type="EMBL" id="WDC92192.1"/>
    </source>
</evidence>
<feature type="active site" evidence="7">
    <location>
        <position position="83"/>
    </location>
</feature>
<dbReference type="InterPro" id="IPR036286">
    <property type="entry name" value="LexA/Signal_pep-like_sf"/>
</dbReference>
<name>A0A385ADZ8_LATCU</name>
<dbReference type="PRINTS" id="PR00727">
    <property type="entry name" value="LEADERPTASE"/>
</dbReference>
<dbReference type="InterPro" id="IPR019533">
    <property type="entry name" value="Peptidase_S26"/>
</dbReference>
<dbReference type="GO" id="GO:0009003">
    <property type="term" value="F:signal peptidase activity"/>
    <property type="evidence" value="ECO:0007669"/>
    <property type="project" value="UniProtKB-EC"/>
</dbReference>
<protein>
    <recommendedName>
        <fullName evidence="4 8">Signal peptidase I</fullName>
        <ecNumber evidence="4 8">3.4.21.89</ecNumber>
    </recommendedName>
</protein>
<evidence type="ECO:0000256" key="9">
    <source>
        <dbReference type="RuleBase" id="RU362042"/>
    </source>
</evidence>
<dbReference type="GO" id="GO:0005886">
    <property type="term" value="C:plasma membrane"/>
    <property type="evidence" value="ECO:0007669"/>
    <property type="project" value="UniProtKB-SubCell"/>
</dbReference>
<evidence type="ECO:0000256" key="7">
    <source>
        <dbReference type="PIRSR" id="PIRSR600223-1"/>
    </source>
</evidence>
<comment type="similarity">
    <text evidence="3 9">Belongs to the peptidase S26 family.</text>
</comment>
<dbReference type="EMBL" id="CP031003">
    <property type="protein sequence ID" value="AXN35912.1"/>
    <property type="molecule type" value="Genomic_DNA"/>
</dbReference>
<reference evidence="12" key="2">
    <citation type="submission" date="2023-02" db="EMBL/GenBank/DDBJ databases">
        <title>Complete genome sequence of Lactobacillus curvatus CACC879 isolated from Pig feces.</title>
        <authorList>
            <person name="Park S."/>
            <person name="Park M.A."/>
            <person name="Kim D.-H."/>
            <person name="Kim Y."/>
        </authorList>
    </citation>
    <scope>NUCLEOTIDE SEQUENCE</scope>
    <source>
        <strain evidence="12">CACC879</strain>
    </source>
</reference>
<keyword evidence="8" id="KW-0472">Membrane</keyword>
<evidence type="ECO:0000256" key="2">
    <source>
        <dbReference type="ARBA" id="ARBA00004401"/>
    </source>
</evidence>
<dbReference type="InterPro" id="IPR019756">
    <property type="entry name" value="Pept_S26A_signal_pept_1_Ser-AS"/>
</dbReference>
<dbReference type="InterPro" id="IPR019758">
    <property type="entry name" value="Pept_S26A_signal_pept_1_CS"/>
</dbReference>
<feature type="active site" evidence="7">
    <location>
        <position position="46"/>
    </location>
</feature>
<feature type="domain" description="Peptidase S26" evidence="10">
    <location>
        <begin position="18"/>
        <end position="175"/>
    </location>
</feature>
<dbReference type="CDD" id="cd06530">
    <property type="entry name" value="S26_SPase_I"/>
    <property type="match status" value="1"/>
</dbReference>
<organism evidence="11 13">
    <name type="scientific">Latilactobacillus curvatus</name>
    <name type="common">Lactobacillus curvatus</name>
    <dbReference type="NCBI Taxonomy" id="28038"/>
    <lineage>
        <taxon>Bacteria</taxon>
        <taxon>Bacillati</taxon>
        <taxon>Bacillota</taxon>
        <taxon>Bacilli</taxon>
        <taxon>Lactobacillales</taxon>
        <taxon>Lactobacillaceae</taxon>
        <taxon>Latilactobacillus</taxon>
    </lineage>
</organism>
<dbReference type="PROSITE" id="PS00761">
    <property type="entry name" value="SPASE_I_3"/>
    <property type="match status" value="1"/>
</dbReference>
<evidence type="ECO:0000256" key="4">
    <source>
        <dbReference type="ARBA" id="ARBA00013208"/>
    </source>
</evidence>
<dbReference type="InterPro" id="IPR000223">
    <property type="entry name" value="Pept_S26A_signal_pept_1"/>
</dbReference>
<feature type="transmembrane region" description="Helical" evidence="8">
    <location>
        <begin position="12"/>
        <end position="36"/>
    </location>
</feature>
<dbReference type="EC" id="3.4.21.89" evidence="4 8"/>
<dbReference type="RefSeq" id="WP_004270310.1">
    <property type="nucleotide sequence ID" value="NZ_BJOQ01000018.1"/>
</dbReference>
<dbReference type="Proteomes" id="UP001215533">
    <property type="component" value="Chromosome"/>
</dbReference>
<reference evidence="11 13" key="1">
    <citation type="submission" date="2018-07" db="EMBL/GenBank/DDBJ databases">
        <title>Lactobacillus curvatus genome sequence.</title>
        <authorList>
            <person name="Prechtl R."/>
        </authorList>
    </citation>
    <scope>NUCLEOTIDE SEQUENCE [LARGE SCALE GENOMIC DNA]</scope>
    <source>
        <strain evidence="11 13">TMW 1.1928</strain>
    </source>
</reference>
<dbReference type="SUPFAM" id="SSF51306">
    <property type="entry name" value="LexA/Signal peptidase"/>
    <property type="match status" value="1"/>
</dbReference>
<dbReference type="InterPro" id="IPR019757">
    <property type="entry name" value="Pept_S26A_signal_pept_1_Lys-AS"/>
</dbReference>
<keyword evidence="6 8" id="KW-0378">Hydrolase</keyword>
<sequence length="184" mass="20736">MTSPKQKLWRGWAITGYWLLAFLLAGTVAIVLRSFILVPASVSGQSMAPTLESADQLLLRTSGPIKRFDVVVFTRADQTTYVKRVIGLPGETVAYRNDQLYINGRHVDEPFLNQAKKKPGILTSDFELKTLIGEKQIPKDEYFVLGDNRQISKDSRLFGTIHRDTILGRAVAVYWPIKDIQSLK</sequence>
<dbReference type="PROSITE" id="PS00501">
    <property type="entry name" value="SPASE_I_1"/>
    <property type="match status" value="1"/>
</dbReference>
<dbReference type="EMBL" id="CP117683">
    <property type="protein sequence ID" value="WDC92192.1"/>
    <property type="molecule type" value="Genomic_DNA"/>
</dbReference>
<gene>
    <name evidence="11" type="primary">lepB</name>
    <name evidence="11" type="ORF">DT351_05885</name>
    <name evidence="12" type="ORF">PSR33_01210</name>
</gene>
<evidence type="ECO:0000256" key="5">
    <source>
        <dbReference type="ARBA" id="ARBA00022670"/>
    </source>
</evidence>
<dbReference type="Proteomes" id="UP000257607">
    <property type="component" value="Chromosome"/>
</dbReference>
<evidence type="ECO:0000259" key="10">
    <source>
        <dbReference type="Pfam" id="PF10502"/>
    </source>
</evidence>
<evidence type="ECO:0000256" key="1">
    <source>
        <dbReference type="ARBA" id="ARBA00000677"/>
    </source>
</evidence>
<keyword evidence="8" id="KW-0812">Transmembrane</keyword>
<dbReference type="Pfam" id="PF10502">
    <property type="entry name" value="Peptidase_S26"/>
    <property type="match status" value="1"/>
</dbReference>
<evidence type="ECO:0000256" key="6">
    <source>
        <dbReference type="ARBA" id="ARBA00022801"/>
    </source>
</evidence>
<dbReference type="NCBIfam" id="TIGR02227">
    <property type="entry name" value="sigpep_I_bact"/>
    <property type="match status" value="1"/>
</dbReference>
<proteinExistence type="inferred from homology"/>
<dbReference type="PANTHER" id="PTHR43390">
    <property type="entry name" value="SIGNAL PEPTIDASE I"/>
    <property type="match status" value="1"/>
</dbReference>
<comment type="subcellular location">
    <subcellularLocation>
        <location evidence="2">Cell membrane</location>
        <topology evidence="2">Single-pass type II membrane protein</topology>
    </subcellularLocation>
    <subcellularLocation>
        <location evidence="9">Membrane</location>
        <topology evidence="9">Single-pass type II membrane protein</topology>
    </subcellularLocation>
</comment>
<dbReference type="GO" id="GO:0006465">
    <property type="term" value="P:signal peptide processing"/>
    <property type="evidence" value="ECO:0007669"/>
    <property type="project" value="InterPro"/>
</dbReference>
<keyword evidence="8" id="KW-1133">Transmembrane helix</keyword>
<dbReference type="PANTHER" id="PTHR43390:SF1">
    <property type="entry name" value="CHLOROPLAST PROCESSING PEPTIDASE"/>
    <property type="match status" value="1"/>
</dbReference>
<keyword evidence="5 8" id="KW-0645">Protease</keyword>
<dbReference type="GeneID" id="49610250"/>
<evidence type="ECO:0000256" key="3">
    <source>
        <dbReference type="ARBA" id="ARBA00009370"/>
    </source>
</evidence>
<evidence type="ECO:0000313" key="13">
    <source>
        <dbReference type="Proteomes" id="UP000257607"/>
    </source>
</evidence>
<dbReference type="AlphaFoldDB" id="A0A385ADZ8"/>
<evidence type="ECO:0000313" key="11">
    <source>
        <dbReference type="EMBL" id="AXN35912.1"/>
    </source>
</evidence>